<feature type="compositionally biased region" description="Polar residues" evidence="1">
    <location>
        <begin position="356"/>
        <end position="378"/>
    </location>
</feature>
<proteinExistence type="predicted"/>
<keyword evidence="3" id="KW-1185">Reference proteome</keyword>
<evidence type="ECO:0000313" key="3">
    <source>
        <dbReference type="Proteomes" id="UP000807504"/>
    </source>
</evidence>
<feature type="region of interest" description="Disordered" evidence="1">
    <location>
        <begin position="347"/>
        <end position="385"/>
    </location>
</feature>
<feature type="region of interest" description="Disordered" evidence="1">
    <location>
        <begin position="73"/>
        <end position="98"/>
    </location>
</feature>
<evidence type="ECO:0000256" key="1">
    <source>
        <dbReference type="SAM" id="MobiDB-lite"/>
    </source>
</evidence>
<sequence length="566" mass="61303">MQCWAILSGTGSLNIGNAGSLAPPCKASQHPPGIRRSLQVPNQNQSKEAASAFQSSGVAECQLGVLHRSGAQSLDTTTHQHPTSGSQAASQSAAALTRKQVPLNSPQHPLLQLQPQALLQCLLLGQFPLSSRNKAVWEFISRPGRSERLACRFPCTPPLPIGTLTSRFSRSVRVLCQLREITFQSQAAASAFSRAGVASRPARVLPIGLRALPPTPHIHLRKSSRQPVRKQSCRHASDSHFHKHHYASLQPKRFLQCLLPRQFPLSFGNFGVGASSSAYANAVSPNDSWTILRRSRAYERWHAVPLPPPLQLPSQHRRHPFLYASCAIQIPGQAVLGIQSERRRKSAKPECLTARSVAQSFPTHQTPIQSSGSQSRQPVASRRLPAQRQVPLFSRQKHPLLPLQPQALSPVPYLGQFPLSSRHSMVTIGLNVANTLGIGNRSRASVNALSQAVSQIGVEPVPARMTNAVPTQGTILARSGRLENAAGNAGFPCTLLCMPSQHPAASVDPLQLRNQQPRVKQLARHFSRDLYVAECQPGCAADQVLRALSPPPPPATSREVGQAASQ</sequence>
<gene>
    <name evidence="2" type="ORF">HNY73_023242</name>
</gene>
<feature type="compositionally biased region" description="Low complexity" evidence="1">
    <location>
        <begin position="86"/>
        <end position="95"/>
    </location>
</feature>
<protein>
    <submittedName>
        <fullName evidence="2">Uncharacterized protein</fullName>
    </submittedName>
</protein>
<name>A0A8T0E5Y4_ARGBR</name>
<evidence type="ECO:0000313" key="2">
    <source>
        <dbReference type="EMBL" id="KAF8765261.1"/>
    </source>
</evidence>
<dbReference type="Proteomes" id="UP000807504">
    <property type="component" value="Unassembled WGS sequence"/>
</dbReference>
<reference evidence="2" key="1">
    <citation type="journal article" date="2020" name="bioRxiv">
        <title>Chromosome-level reference genome of the European wasp spider Argiope bruennichi: a resource for studies on range expansion and evolutionary adaptation.</title>
        <authorList>
            <person name="Sheffer M.M."/>
            <person name="Hoppe A."/>
            <person name="Krehenwinkel H."/>
            <person name="Uhl G."/>
            <person name="Kuss A.W."/>
            <person name="Jensen L."/>
            <person name="Jensen C."/>
            <person name="Gillespie R.G."/>
            <person name="Hoff K.J."/>
            <person name="Prost S."/>
        </authorList>
    </citation>
    <scope>NUCLEOTIDE SEQUENCE</scope>
</reference>
<comment type="caution">
    <text evidence="2">The sequence shown here is derived from an EMBL/GenBank/DDBJ whole genome shotgun (WGS) entry which is preliminary data.</text>
</comment>
<dbReference type="EMBL" id="JABXBU010002231">
    <property type="protein sequence ID" value="KAF8765261.1"/>
    <property type="molecule type" value="Genomic_DNA"/>
</dbReference>
<organism evidence="2 3">
    <name type="scientific">Argiope bruennichi</name>
    <name type="common">Wasp spider</name>
    <name type="synonym">Aranea bruennichi</name>
    <dbReference type="NCBI Taxonomy" id="94029"/>
    <lineage>
        <taxon>Eukaryota</taxon>
        <taxon>Metazoa</taxon>
        <taxon>Ecdysozoa</taxon>
        <taxon>Arthropoda</taxon>
        <taxon>Chelicerata</taxon>
        <taxon>Arachnida</taxon>
        <taxon>Araneae</taxon>
        <taxon>Araneomorphae</taxon>
        <taxon>Entelegynae</taxon>
        <taxon>Araneoidea</taxon>
        <taxon>Araneidae</taxon>
        <taxon>Argiope</taxon>
    </lineage>
</organism>
<accession>A0A8T0E5Y4</accession>
<feature type="compositionally biased region" description="Polar residues" evidence="1">
    <location>
        <begin position="73"/>
        <end position="85"/>
    </location>
</feature>
<reference evidence="2" key="2">
    <citation type="submission" date="2020-06" db="EMBL/GenBank/DDBJ databases">
        <authorList>
            <person name="Sheffer M."/>
        </authorList>
    </citation>
    <scope>NUCLEOTIDE SEQUENCE</scope>
</reference>
<dbReference type="AlphaFoldDB" id="A0A8T0E5Y4"/>